<evidence type="ECO:0000259" key="4">
    <source>
        <dbReference type="Pfam" id="PF03144"/>
    </source>
</evidence>
<dbReference type="AlphaFoldDB" id="A0A7R9BSI9"/>
<dbReference type="Pfam" id="PF22594">
    <property type="entry name" value="GTP-eEF1A_C"/>
    <property type="match status" value="1"/>
</dbReference>
<evidence type="ECO:0000256" key="2">
    <source>
        <dbReference type="ARBA" id="ARBA00022917"/>
    </source>
</evidence>
<evidence type="ECO:0000313" key="7">
    <source>
        <dbReference type="Proteomes" id="UP000678499"/>
    </source>
</evidence>
<feature type="domain" description="Translation elongation factor EFTu-like" evidence="4">
    <location>
        <begin position="673"/>
        <end position="740"/>
    </location>
</feature>
<dbReference type="FunFam" id="2.40.30.10:FF:000024">
    <property type="entry name" value="Eukaryotic peptide chain release factor GTP-binding subunit ERF3A"/>
    <property type="match status" value="1"/>
</dbReference>
<keyword evidence="1" id="KW-0547">Nucleotide-binding</keyword>
<dbReference type="EMBL" id="CAJPEX010001627">
    <property type="protein sequence ID" value="CAG0919551.1"/>
    <property type="molecule type" value="Genomic_DNA"/>
</dbReference>
<keyword evidence="3" id="KW-0342">GTP-binding</keyword>
<gene>
    <name evidence="6" type="ORF">NMOB1V02_LOCUS7072</name>
</gene>
<keyword evidence="7" id="KW-1185">Reference proteome</keyword>
<keyword evidence="2" id="KW-0648">Protein biosynthesis</keyword>
<evidence type="ECO:0000313" key="6">
    <source>
        <dbReference type="EMBL" id="CAD7279399.1"/>
    </source>
</evidence>
<reference evidence="6" key="1">
    <citation type="submission" date="2020-11" db="EMBL/GenBank/DDBJ databases">
        <authorList>
            <person name="Tran Van P."/>
        </authorList>
    </citation>
    <scope>NUCLEOTIDE SEQUENCE</scope>
</reference>
<dbReference type="OrthoDB" id="342024at2759"/>
<dbReference type="GO" id="GO:0003924">
    <property type="term" value="F:GTPase activity"/>
    <property type="evidence" value="ECO:0007669"/>
    <property type="project" value="UniProtKB-ARBA"/>
</dbReference>
<dbReference type="InterPro" id="IPR050100">
    <property type="entry name" value="TRAFAC_GTPase_members"/>
</dbReference>
<accession>A0A7R9BSI9</accession>
<feature type="domain" description="GTP-eEF1A C-terminal" evidence="5">
    <location>
        <begin position="752"/>
        <end position="844"/>
    </location>
</feature>
<dbReference type="CDD" id="cd03704">
    <property type="entry name" value="eRF3_C_III"/>
    <property type="match status" value="1"/>
</dbReference>
<dbReference type="FunFam" id="2.40.30.10:FF:000017">
    <property type="entry name" value="Eukaryotic peptide chain release factor GTP-binding subunit"/>
    <property type="match status" value="1"/>
</dbReference>
<dbReference type="Gene3D" id="3.40.50.300">
    <property type="entry name" value="P-loop containing nucleotide triphosphate hydrolases"/>
    <property type="match status" value="2"/>
</dbReference>
<dbReference type="InterPro" id="IPR054696">
    <property type="entry name" value="GTP-eEF1A_C"/>
</dbReference>
<dbReference type="GO" id="GO:0006415">
    <property type="term" value="P:translational termination"/>
    <property type="evidence" value="ECO:0007669"/>
    <property type="project" value="UniProtKB-ARBA"/>
</dbReference>
<evidence type="ECO:0000259" key="5">
    <source>
        <dbReference type="Pfam" id="PF22594"/>
    </source>
</evidence>
<dbReference type="EMBL" id="OA883664">
    <property type="protein sequence ID" value="CAD7279399.1"/>
    <property type="molecule type" value="Genomic_DNA"/>
</dbReference>
<dbReference type="SUPFAM" id="SSF50447">
    <property type="entry name" value="Translation proteins"/>
    <property type="match status" value="1"/>
</dbReference>
<organism evidence="6">
    <name type="scientific">Notodromas monacha</name>
    <dbReference type="NCBI Taxonomy" id="399045"/>
    <lineage>
        <taxon>Eukaryota</taxon>
        <taxon>Metazoa</taxon>
        <taxon>Ecdysozoa</taxon>
        <taxon>Arthropoda</taxon>
        <taxon>Crustacea</taxon>
        <taxon>Oligostraca</taxon>
        <taxon>Ostracoda</taxon>
        <taxon>Podocopa</taxon>
        <taxon>Podocopida</taxon>
        <taxon>Cypridocopina</taxon>
        <taxon>Cypridoidea</taxon>
        <taxon>Cyprididae</taxon>
        <taxon>Notodromas</taxon>
    </lineage>
</organism>
<evidence type="ECO:0000256" key="3">
    <source>
        <dbReference type="ARBA" id="ARBA00023134"/>
    </source>
</evidence>
<dbReference type="SUPFAM" id="SSF52540">
    <property type="entry name" value="P-loop containing nucleoside triphosphate hydrolases"/>
    <property type="match status" value="1"/>
</dbReference>
<proteinExistence type="predicted"/>
<dbReference type="Proteomes" id="UP000678499">
    <property type="component" value="Unassembled WGS sequence"/>
</dbReference>
<dbReference type="PANTHER" id="PTHR23115">
    <property type="entry name" value="TRANSLATION FACTOR"/>
    <property type="match status" value="1"/>
</dbReference>
<dbReference type="InterPro" id="IPR009001">
    <property type="entry name" value="Transl_elong_EF1A/Init_IF2_C"/>
</dbReference>
<dbReference type="SUPFAM" id="SSF50465">
    <property type="entry name" value="EF-Tu/eEF-1alpha/eIF2-gamma C-terminal domain"/>
    <property type="match status" value="1"/>
</dbReference>
<dbReference type="GO" id="GO:0005525">
    <property type="term" value="F:GTP binding"/>
    <property type="evidence" value="ECO:0007669"/>
    <property type="project" value="UniProtKB-KW"/>
</dbReference>
<protein>
    <submittedName>
        <fullName evidence="6">Uncharacterized protein</fullName>
    </submittedName>
</protein>
<dbReference type="Gene3D" id="2.40.30.10">
    <property type="entry name" value="Translation factors"/>
    <property type="match status" value="2"/>
</dbReference>
<sequence>MDSFPVKAAFAVVYLTSVFFGNLKADLHVTESNLSSTPGNIFDEPVYNLTFNNDEKNVTSGSQYSTLLQNLIGPYQQKSEAESDNDQKTEEVHLSSVISTGSHSKYTTTTTDSTIIMNGTTLNSNVGRIFAAADNNSTRRKRRHAKQSRLPLHSHSQNRLWIDSKSLDLLEDVSKQLAVIEAMQMPTNGILESTDERGKPWNPVEEQEGLLEGLERLRNLLIIKRMVRQIVERKKNSVLGSRRQPLDSGAKIIAKKIILGRPAKRDTRLVGSEDAKIMSHSSFIPAEDASRSYYEAGHDGNDDEVMLTEAQRLLLEESPQVEAFHPRDIFLQKLHSAEKEKLVDQAREMHQGAPVNGPVYDFERQDWNLLKPKRCWPEVDEMGGTGLTQHHEISERMNKLNRLARLSKKISQVMTKDKSKNKGATMAEVDEHHARHFEESFWPRNAALQSGDGRAYHGTSWTSDEIENKNLPDVHPVATARLHPVKMSGEGDETWQKGEDVDDMDSKFPRLNVNAKPFIPNINAPEFVPSFGVESESNQVNNGTTTSATGHVDAGKSTIGGQIMYLTGMVDKRTLEKYEREAKEKNRETWFNECRDKLIPYLKKCGFNPKTDLTFMPCSGLAGTFLKDPADDKLCPWYRGPCFIEYIDSMPSMHRNADGPFILPVVDKYKDMGTIILGKVESGGCSKGQSLLLMPNRTQVIVDQLWSDDYEVTRVSVGENVKIKLKGIEEDDVSPGFVLCDANSPCTTGRIFDAQIVILEHKSIICAGYSAVCHIHSVAEEVTVKALICTIDKKTGEKSTIRPRFVKQDQIVIMRLEAAGVICLEKFSSFPQLGRFALRDEGEFIFPNDHR</sequence>
<dbReference type="GO" id="GO:0005737">
    <property type="term" value="C:cytoplasm"/>
    <property type="evidence" value="ECO:0007669"/>
    <property type="project" value="UniProtKB-ARBA"/>
</dbReference>
<evidence type="ECO:0000256" key="1">
    <source>
        <dbReference type="ARBA" id="ARBA00022741"/>
    </source>
</evidence>
<dbReference type="InterPro" id="IPR009000">
    <property type="entry name" value="Transl_B-barrel_sf"/>
</dbReference>
<dbReference type="InterPro" id="IPR004161">
    <property type="entry name" value="EFTu-like_2"/>
</dbReference>
<dbReference type="InterPro" id="IPR027417">
    <property type="entry name" value="P-loop_NTPase"/>
</dbReference>
<dbReference type="CDD" id="cd04089">
    <property type="entry name" value="eRF3_II"/>
    <property type="match status" value="1"/>
</dbReference>
<name>A0A7R9BSI9_9CRUS</name>
<dbReference type="Pfam" id="PF03144">
    <property type="entry name" value="GTP_EFTU_D2"/>
    <property type="match status" value="1"/>
</dbReference>